<organism evidence="2 3">
    <name type="scientific">Streptomyces pacificus</name>
    <dbReference type="NCBI Taxonomy" id="2705029"/>
    <lineage>
        <taxon>Bacteria</taxon>
        <taxon>Bacillati</taxon>
        <taxon>Actinomycetota</taxon>
        <taxon>Actinomycetes</taxon>
        <taxon>Kitasatosporales</taxon>
        <taxon>Streptomycetaceae</taxon>
        <taxon>Streptomyces</taxon>
    </lineage>
</organism>
<proteinExistence type="predicted"/>
<dbReference type="Pfam" id="PF25232">
    <property type="entry name" value="DUF7848"/>
    <property type="match status" value="1"/>
</dbReference>
<evidence type="ECO:0000313" key="3">
    <source>
        <dbReference type="Proteomes" id="UP000484988"/>
    </source>
</evidence>
<dbReference type="AlphaFoldDB" id="A0A6A0B2X5"/>
<protein>
    <recommendedName>
        <fullName evidence="1">DUF7848 domain-containing protein</fullName>
    </recommendedName>
</protein>
<keyword evidence="3" id="KW-1185">Reference proteome</keyword>
<dbReference type="Proteomes" id="UP000484988">
    <property type="component" value="Unassembled WGS sequence"/>
</dbReference>
<feature type="domain" description="DUF7848" evidence="1">
    <location>
        <begin position="4"/>
        <end position="86"/>
    </location>
</feature>
<dbReference type="EMBL" id="BLLG01000022">
    <property type="protein sequence ID" value="GFH39035.1"/>
    <property type="molecule type" value="Genomic_DNA"/>
</dbReference>
<reference evidence="2 3" key="1">
    <citation type="submission" date="2020-02" db="EMBL/GenBank/DDBJ databases">
        <title>Whole Genome Shotgun Sequence of Streptomyces sp. strain CWH03.</title>
        <authorList>
            <person name="Dohra H."/>
            <person name="Kodani S."/>
            <person name="Yamamura H."/>
        </authorList>
    </citation>
    <scope>NUCLEOTIDE SEQUENCE [LARGE SCALE GENOMIC DNA]</scope>
    <source>
        <strain evidence="2 3">CWH03</strain>
    </source>
</reference>
<comment type="caution">
    <text evidence="2">The sequence shown here is derived from an EMBL/GenBank/DDBJ whole genome shotgun (WGS) entry which is preliminary data.</text>
</comment>
<dbReference type="RefSeq" id="WP_173266771.1">
    <property type="nucleotide sequence ID" value="NZ_BLLG01000022.1"/>
</dbReference>
<evidence type="ECO:0000259" key="1">
    <source>
        <dbReference type="Pfam" id="PF25232"/>
    </source>
</evidence>
<gene>
    <name evidence="2" type="ORF">SCWH03_53000</name>
</gene>
<accession>A0A6A0B2X5</accession>
<sequence>MTTATRRTLAFVDWTLRPDQDDDAPPLTYAFRCLTLTEDDAECAAKSPASEDPAEPQTWVFDHMREHPEHTSYAEVIERPWVMWRGCPS</sequence>
<dbReference type="InterPro" id="IPR057170">
    <property type="entry name" value="DUF7848"/>
</dbReference>
<name>A0A6A0B2X5_9ACTN</name>
<evidence type="ECO:0000313" key="2">
    <source>
        <dbReference type="EMBL" id="GFH39035.1"/>
    </source>
</evidence>